<feature type="domain" description="HTH tetR-type" evidence="5">
    <location>
        <begin position="7"/>
        <end position="67"/>
    </location>
</feature>
<organism evidence="6 7">
    <name type="scientific">Promicromonospora iranensis</name>
    <dbReference type="NCBI Taxonomy" id="1105144"/>
    <lineage>
        <taxon>Bacteria</taxon>
        <taxon>Bacillati</taxon>
        <taxon>Actinomycetota</taxon>
        <taxon>Actinomycetes</taxon>
        <taxon>Micrococcales</taxon>
        <taxon>Promicromonosporaceae</taxon>
        <taxon>Promicromonospora</taxon>
    </lineage>
</organism>
<reference evidence="6 7" key="1">
    <citation type="submission" date="2023-07" db="EMBL/GenBank/DDBJ databases">
        <title>Sequencing the genomes of 1000 actinobacteria strains.</title>
        <authorList>
            <person name="Klenk H.-P."/>
        </authorList>
    </citation>
    <scope>NUCLEOTIDE SEQUENCE [LARGE SCALE GENOMIC DNA]</scope>
    <source>
        <strain evidence="6 7">DSM 45554</strain>
    </source>
</reference>
<dbReference type="Proteomes" id="UP001183585">
    <property type="component" value="Unassembled WGS sequence"/>
</dbReference>
<feature type="DNA-binding region" description="H-T-H motif" evidence="4">
    <location>
        <begin position="30"/>
        <end position="49"/>
    </location>
</feature>
<evidence type="ECO:0000313" key="6">
    <source>
        <dbReference type="EMBL" id="MDR7381895.1"/>
    </source>
</evidence>
<dbReference type="InterPro" id="IPR050109">
    <property type="entry name" value="HTH-type_TetR-like_transc_reg"/>
</dbReference>
<dbReference type="SUPFAM" id="SSF48498">
    <property type="entry name" value="Tetracyclin repressor-like, C-terminal domain"/>
    <property type="match status" value="1"/>
</dbReference>
<evidence type="ECO:0000256" key="3">
    <source>
        <dbReference type="ARBA" id="ARBA00023163"/>
    </source>
</evidence>
<dbReference type="PANTHER" id="PTHR30055">
    <property type="entry name" value="HTH-TYPE TRANSCRIPTIONAL REGULATOR RUTR"/>
    <property type="match status" value="1"/>
</dbReference>
<dbReference type="Pfam" id="PF00440">
    <property type="entry name" value="TetR_N"/>
    <property type="match status" value="1"/>
</dbReference>
<dbReference type="Gene3D" id="1.10.357.10">
    <property type="entry name" value="Tetracycline Repressor, domain 2"/>
    <property type="match status" value="1"/>
</dbReference>
<proteinExistence type="predicted"/>
<protein>
    <submittedName>
        <fullName evidence="6">AcrR family transcriptional regulator</fullName>
    </submittedName>
</protein>
<gene>
    <name evidence="6" type="ORF">J2S48_001410</name>
</gene>
<dbReference type="PANTHER" id="PTHR30055:SF234">
    <property type="entry name" value="HTH-TYPE TRANSCRIPTIONAL REGULATOR BETI"/>
    <property type="match status" value="1"/>
</dbReference>
<keyword evidence="3" id="KW-0804">Transcription</keyword>
<dbReference type="InterPro" id="IPR036271">
    <property type="entry name" value="Tet_transcr_reg_TetR-rel_C_sf"/>
</dbReference>
<dbReference type="PRINTS" id="PR00455">
    <property type="entry name" value="HTHTETR"/>
</dbReference>
<sequence length="227" mass="24029">MPRPLVADRRGRILTAARDLILTKGWAEVTVADIAAGAGIGKGAVYLEFPDKPAILAAVLNRSMRQLSAEVHGRVLAAPGLVDLPAVYRFAVEALLGDPLMRALYLGDQAVLGTHVRDVTDDRYLQRLGWLTDYVTGLQRAGVLDPATPADTIVRVLSVFTLGLAHAPGALGATSAQDLAETVELFAGLVGRGLATDLPTDPEAARAAQLALLERLDAQLDLLKEPT</sequence>
<evidence type="ECO:0000259" key="5">
    <source>
        <dbReference type="PROSITE" id="PS50977"/>
    </source>
</evidence>
<dbReference type="SUPFAM" id="SSF46689">
    <property type="entry name" value="Homeodomain-like"/>
    <property type="match status" value="1"/>
</dbReference>
<evidence type="ECO:0000256" key="4">
    <source>
        <dbReference type="PROSITE-ProRule" id="PRU00335"/>
    </source>
</evidence>
<keyword evidence="7" id="KW-1185">Reference proteome</keyword>
<comment type="caution">
    <text evidence="6">The sequence shown here is derived from an EMBL/GenBank/DDBJ whole genome shotgun (WGS) entry which is preliminary data.</text>
</comment>
<dbReference type="InterPro" id="IPR009057">
    <property type="entry name" value="Homeodomain-like_sf"/>
</dbReference>
<name>A0ABU2CKN1_9MICO</name>
<evidence type="ECO:0000313" key="7">
    <source>
        <dbReference type="Proteomes" id="UP001183585"/>
    </source>
</evidence>
<evidence type="ECO:0000256" key="2">
    <source>
        <dbReference type="ARBA" id="ARBA00023125"/>
    </source>
</evidence>
<dbReference type="InterPro" id="IPR001647">
    <property type="entry name" value="HTH_TetR"/>
</dbReference>
<keyword evidence="2 4" id="KW-0238">DNA-binding</keyword>
<keyword evidence="1" id="KW-0805">Transcription regulation</keyword>
<dbReference type="EMBL" id="JAVDYE010000001">
    <property type="protein sequence ID" value="MDR7381895.1"/>
    <property type="molecule type" value="Genomic_DNA"/>
</dbReference>
<evidence type="ECO:0000256" key="1">
    <source>
        <dbReference type="ARBA" id="ARBA00023015"/>
    </source>
</evidence>
<accession>A0ABU2CKN1</accession>
<dbReference type="RefSeq" id="WP_274995712.1">
    <property type="nucleotide sequence ID" value="NZ_JAJQQP010000010.1"/>
</dbReference>
<dbReference type="PROSITE" id="PS50977">
    <property type="entry name" value="HTH_TETR_2"/>
    <property type="match status" value="1"/>
</dbReference>